<dbReference type="Pfam" id="PF00665">
    <property type="entry name" value="rve"/>
    <property type="match status" value="1"/>
</dbReference>
<keyword evidence="3" id="KW-1185">Reference proteome</keyword>
<accession>A0A1H9R0D6</accession>
<dbReference type="PANTHER" id="PTHR46889:SF4">
    <property type="entry name" value="TRANSPOSASE INSO FOR INSERTION SEQUENCE ELEMENT IS911B-RELATED"/>
    <property type="match status" value="1"/>
</dbReference>
<dbReference type="InterPro" id="IPR050900">
    <property type="entry name" value="Transposase_IS3/IS150/IS904"/>
</dbReference>
<dbReference type="InterPro" id="IPR036397">
    <property type="entry name" value="RNaseH_sf"/>
</dbReference>
<dbReference type="InterPro" id="IPR001584">
    <property type="entry name" value="Integrase_cat-core"/>
</dbReference>
<dbReference type="InterPro" id="IPR048020">
    <property type="entry name" value="Transpos_IS3"/>
</dbReference>
<dbReference type="STRING" id="1121357.SAMN05661109_00733"/>
<dbReference type="Gene3D" id="3.30.420.10">
    <property type="entry name" value="Ribonuclease H-like superfamily/Ribonuclease H"/>
    <property type="match status" value="1"/>
</dbReference>
<evidence type="ECO:0000313" key="2">
    <source>
        <dbReference type="EMBL" id="SER66168.1"/>
    </source>
</evidence>
<dbReference type="SUPFAM" id="SSF53098">
    <property type="entry name" value="Ribonuclease H-like"/>
    <property type="match status" value="1"/>
</dbReference>
<organism evidence="2 3">
    <name type="scientific">Corynebacterium cystitidis DSM 20524</name>
    <dbReference type="NCBI Taxonomy" id="1121357"/>
    <lineage>
        <taxon>Bacteria</taxon>
        <taxon>Bacillati</taxon>
        <taxon>Actinomycetota</taxon>
        <taxon>Actinomycetes</taxon>
        <taxon>Mycobacteriales</taxon>
        <taxon>Corynebacteriaceae</taxon>
        <taxon>Corynebacterium</taxon>
    </lineage>
</organism>
<dbReference type="EMBL" id="FOGQ01000002">
    <property type="protein sequence ID" value="SER66168.1"/>
    <property type="molecule type" value="Genomic_DNA"/>
</dbReference>
<dbReference type="Proteomes" id="UP000198929">
    <property type="component" value="Unassembled WGS sequence"/>
</dbReference>
<dbReference type="InterPro" id="IPR012337">
    <property type="entry name" value="RNaseH-like_sf"/>
</dbReference>
<name>A0A1H9R0D6_9CORY</name>
<dbReference type="GO" id="GO:0015074">
    <property type="term" value="P:DNA integration"/>
    <property type="evidence" value="ECO:0007669"/>
    <property type="project" value="InterPro"/>
</dbReference>
<dbReference type="PANTHER" id="PTHR46889">
    <property type="entry name" value="TRANSPOSASE INSF FOR INSERTION SEQUENCE IS3B-RELATED"/>
    <property type="match status" value="1"/>
</dbReference>
<sequence>MVFLRRRIIFALIMADNQLITKYRRKHKRTTIADPGADYREDLLDRHFTPAVPTTSLCGDITYLRTAHGWMYLATVIDLTTRMVVGWQVGDRMSAQLVVDALMMAHQAGYVAGNAVFHSDRGSQYTSKQFTEAAERLDVRLSIGAVGACWDNAVAESFFSTLKLHLLFDRKQFPSKFDARFAGIFSFAAAVTKSRPEYGSTATNSDALNATSPLA</sequence>
<reference evidence="3" key="1">
    <citation type="submission" date="2016-10" db="EMBL/GenBank/DDBJ databases">
        <authorList>
            <person name="Varghese N."/>
            <person name="Submissions S."/>
        </authorList>
    </citation>
    <scope>NUCLEOTIDE SEQUENCE [LARGE SCALE GENOMIC DNA]</scope>
    <source>
        <strain evidence="3">DSM 20524</strain>
    </source>
</reference>
<evidence type="ECO:0000313" key="3">
    <source>
        <dbReference type="Proteomes" id="UP000198929"/>
    </source>
</evidence>
<dbReference type="NCBIfam" id="NF033516">
    <property type="entry name" value="transpos_IS3"/>
    <property type="match status" value="1"/>
</dbReference>
<gene>
    <name evidence="2" type="ORF">SAMN05661109_00733</name>
</gene>
<feature type="domain" description="Integrase catalytic" evidence="1">
    <location>
        <begin position="49"/>
        <end position="215"/>
    </location>
</feature>
<proteinExistence type="predicted"/>
<dbReference type="GO" id="GO:0003676">
    <property type="term" value="F:nucleic acid binding"/>
    <property type="evidence" value="ECO:0007669"/>
    <property type="project" value="InterPro"/>
</dbReference>
<dbReference type="AlphaFoldDB" id="A0A1H9R0D6"/>
<protein>
    <submittedName>
        <fullName evidence="2">Integrase core domain-containing protein</fullName>
    </submittedName>
</protein>
<dbReference type="PROSITE" id="PS50994">
    <property type="entry name" value="INTEGRASE"/>
    <property type="match status" value="1"/>
</dbReference>
<evidence type="ECO:0000259" key="1">
    <source>
        <dbReference type="PROSITE" id="PS50994"/>
    </source>
</evidence>